<comment type="caution">
    <text evidence="3">The sequence shown here is derived from an EMBL/GenBank/DDBJ whole genome shotgun (WGS) entry which is preliminary data.</text>
</comment>
<evidence type="ECO:0000256" key="1">
    <source>
        <dbReference type="SAM" id="MobiDB-lite"/>
    </source>
</evidence>
<keyword evidence="4" id="KW-1185">Reference proteome</keyword>
<reference evidence="3 4" key="1">
    <citation type="submission" date="2021-01" db="EMBL/GenBank/DDBJ databases">
        <title>Whole genome shotgun sequence of Asanoa siamensis NBRC 107932.</title>
        <authorList>
            <person name="Komaki H."/>
            <person name="Tamura T."/>
        </authorList>
    </citation>
    <scope>NUCLEOTIDE SEQUENCE [LARGE SCALE GENOMIC DNA]</scope>
    <source>
        <strain evidence="3 4">NBRC 107932</strain>
    </source>
</reference>
<dbReference type="EMBL" id="BONE01000011">
    <property type="protein sequence ID" value="GIF72367.1"/>
    <property type="molecule type" value="Genomic_DNA"/>
</dbReference>
<accession>A0ABQ4CNG4</accession>
<feature type="chain" id="PRO_5047126085" evidence="2">
    <location>
        <begin position="25"/>
        <end position="295"/>
    </location>
</feature>
<proteinExistence type="predicted"/>
<feature type="region of interest" description="Disordered" evidence="1">
    <location>
        <begin position="29"/>
        <end position="107"/>
    </location>
</feature>
<dbReference type="Proteomes" id="UP000604117">
    <property type="component" value="Unassembled WGS sequence"/>
</dbReference>
<sequence>MTNSLRRLVAGGPCVVLLAGLLVACVAEPPGDRRGAAAGPGDSPAPSGSPAPGSSDQGSSGPGSSGSGSSGSGSSGSGSSGSGSSGSGSSGPGSSGPGGASDPGSLDLHRSGDLGFYASFNMDGPDWAEHFGTLDEGARASTVVVVAKAVDVVVTRMFQGEVAEDRFPMIGVVLQPTDVVAGALPPGFSDRLTVEFVGSGATDDEQIATLRRRLPAQQGLWFLRRKGDPAPGASPVPVAPRERDYFRTISPQGLFVQGNDRVETPLTREGDGEMAAEGRTYRRLSQLVALVRGIR</sequence>
<feature type="signal peptide" evidence="2">
    <location>
        <begin position="1"/>
        <end position="24"/>
    </location>
</feature>
<evidence type="ECO:0000313" key="4">
    <source>
        <dbReference type="Proteomes" id="UP000604117"/>
    </source>
</evidence>
<evidence type="ECO:0000256" key="2">
    <source>
        <dbReference type="SAM" id="SignalP"/>
    </source>
</evidence>
<evidence type="ECO:0000313" key="3">
    <source>
        <dbReference type="EMBL" id="GIF72367.1"/>
    </source>
</evidence>
<name>A0ABQ4CNG4_9ACTN</name>
<gene>
    <name evidence="3" type="ORF">Asi02nite_18850</name>
</gene>
<keyword evidence="2" id="KW-0732">Signal</keyword>
<protein>
    <submittedName>
        <fullName evidence="3">Uncharacterized protein</fullName>
    </submittedName>
</protein>
<organism evidence="3 4">
    <name type="scientific">Asanoa siamensis</name>
    <dbReference type="NCBI Taxonomy" id="926357"/>
    <lineage>
        <taxon>Bacteria</taxon>
        <taxon>Bacillati</taxon>
        <taxon>Actinomycetota</taxon>
        <taxon>Actinomycetes</taxon>
        <taxon>Micromonosporales</taxon>
        <taxon>Micromonosporaceae</taxon>
        <taxon>Asanoa</taxon>
    </lineage>
</organism>
<dbReference type="RefSeq" id="WP_203711820.1">
    <property type="nucleotide sequence ID" value="NZ_BONE01000011.1"/>
</dbReference>
<feature type="compositionally biased region" description="Low complexity" evidence="1">
    <location>
        <begin position="36"/>
        <end position="59"/>
    </location>
</feature>
<feature type="compositionally biased region" description="Gly residues" evidence="1">
    <location>
        <begin position="60"/>
        <end position="101"/>
    </location>
</feature>
<dbReference type="PROSITE" id="PS51257">
    <property type="entry name" value="PROKAR_LIPOPROTEIN"/>
    <property type="match status" value="1"/>
</dbReference>